<comment type="caution">
    <text evidence="2">The sequence shown here is derived from an EMBL/GenBank/DDBJ whole genome shotgun (WGS) entry which is preliminary data.</text>
</comment>
<reference evidence="2 3" key="1">
    <citation type="submission" date="2019-12" db="EMBL/GenBank/DDBJ databases">
        <title>Genomic-based taxomic classification of the family Erythrobacteraceae.</title>
        <authorList>
            <person name="Xu L."/>
        </authorList>
    </citation>
    <scope>NUCLEOTIDE SEQUENCE [LARGE SCALE GENOMIC DNA]</scope>
    <source>
        <strain evidence="2 3">KCTC 42006</strain>
    </source>
</reference>
<evidence type="ECO:0000313" key="2">
    <source>
        <dbReference type="EMBL" id="MXO83314.1"/>
    </source>
</evidence>
<dbReference type="Pfam" id="PF07238">
    <property type="entry name" value="PilZ"/>
    <property type="match status" value="1"/>
</dbReference>
<evidence type="ECO:0000259" key="1">
    <source>
        <dbReference type="Pfam" id="PF07238"/>
    </source>
</evidence>
<proteinExistence type="predicted"/>
<dbReference type="InterPro" id="IPR009875">
    <property type="entry name" value="PilZ_domain"/>
</dbReference>
<accession>A0A844Z731</accession>
<organism evidence="2 3">
    <name type="scientific">Pontixanthobacter aestiaquae</name>
    <dbReference type="NCBI Taxonomy" id="1509367"/>
    <lineage>
        <taxon>Bacteria</taxon>
        <taxon>Pseudomonadati</taxon>
        <taxon>Pseudomonadota</taxon>
        <taxon>Alphaproteobacteria</taxon>
        <taxon>Sphingomonadales</taxon>
        <taxon>Erythrobacteraceae</taxon>
        <taxon>Pontixanthobacter</taxon>
    </lineage>
</organism>
<dbReference type="OrthoDB" id="7508603at2"/>
<evidence type="ECO:0000313" key="3">
    <source>
        <dbReference type="Proteomes" id="UP000460290"/>
    </source>
</evidence>
<dbReference type="Gene3D" id="2.40.10.220">
    <property type="entry name" value="predicted glycosyltransferase like domains"/>
    <property type="match status" value="1"/>
</dbReference>
<dbReference type="Proteomes" id="UP000460290">
    <property type="component" value="Unassembled WGS sequence"/>
</dbReference>
<dbReference type="AlphaFoldDB" id="A0A844Z731"/>
<dbReference type="PROSITE" id="PS51257">
    <property type="entry name" value="PROKAR_LIPOPROTEIN"/>
    <property type="match status" value="1"/>
</dbReference>
<dbReference type="EMBL" id="WTYZ01000001">
    <property type="protein sequence ID" value="MXO83314.1"/>
    <property type="molecule type" value="Genomic_DNA"/>
</dbReference>
<name>A0A844Z731_9SPHN</name>
<gene>
    <name evidence="2" type="ORF">GRI35_08050</name>
</gene>
<protein>
    <recommendedName>
        <fullName evidence="1">PilZ domain-containing protein</fullName>
    </recommendedName>
</protein>
<dbReference type="GO" id="GO:0035438">
    <property type="term" value="F:cyclic-di-GMP binding"/>
    <property type="evidence" value="ECO:0007669"/>
    <property type="project" value="InterPro"/>
</dbReference>
<dbReference type="RefSeq" id="WP_160613682.1">
    <property type="nucleotide sequence ID" value="NZ_JAUFQM010000001.1"/>
</dbReference>
<keyword evidence="3" id="KW-1185">Reference proteome</keyword>
<feature type="domain" description="PilZ" evidence="1">
    <location>
        <begin position="2"/>
        <end position="81"/>
    </location>
</feature>
<sequence length="120" mass="13632">MRSYNRFRVDQEIDCRIDGKGVVASLYNLSSGGCMIETDEKLAQEGSEVEINLTNKIAMPGRIVWRVSKNAGIKFDLPLHQKVVEHFGYSEDEEFDRNDPRDRFGIPLVEIRAQAAGMIE</sequence>
<dbReference type="SUPFAM" id="SSF141371">
    <property type="entry name" value="PilZ domain-like"/>
    <property type="match status" value="1"/>
</dbReference>